<dbReference type="Pfam" id="PF00171">
    <property type="entry name" value="Aldedh"/>
    <property type="match status" value="1"/>
</dbReference>
<feature type="active site" evidence="5">
    <location>
        <position position="221"/>
    </location>
</feature>
<keyword evidence="2 4" id="KW-0560">Oxidoreductase</keyword>
<evidence type="ECO:0000259" key="7">
    <source>
        <dbReference type="Pfam" id="PF00171"/>
    </source>
</evidence>
<evidence type="ECO:0000256" key="2">
    <source>
        <dbReference type="ARBA" id="ARBA00023002"/>
    </source>
</evidence>
<evidence type="ECO:0000313" key="8">
    <source>
        <dbReference type="EMBL" id="GAA4436483.1"/>
    </source>
</evidence>
<dbReference type="Gene3D" id="3.40.309.10">
    <property type="entry name" value="Aldehyde Dehydrogenase, Chain A, domain 2"/>
    <property type="match status" value="1"/>
</dbReference>
<feature type="domain" description="Aldehyde dehydrogenase" evidence="7">
    <location>
        <begin position="7"/>
        <end position="445"/>
    </location>
</feature>
<name>A0ABP8LTJ0_9BACT</name>
<dbReference type="Gene3D" id="3.40.605.10">
    <property type="entry name" value="Aldehyde Dehydrogenase, Chain A, domain 1"/>
    <property type="match status" value="1"/>
</dbReference>
<dbReference type="PANTHER" id="PTHR43570:SF20">
    <property type="entry name" value="ALDEHYDE DEHYDROGENASE ALDX-RELATED"/>
    <property type="match status" value="1"/>
</dbReference>
<proteinExistence type="inferred from homology"/>
<dbReference type="EMBL" id="BAABEY010000016">
    <property type="protein sequence ID" value="GAA4436483.1"/>
    <property type="molecule type" value="Genomic_DNA"/>
</dbReference>
<dbReference type="InterPro" id="IPR016160">
    <property type="entry name" value="Ald_DH_CS_CYS"/>
</dbReference>
<dbReference type="InterPro" id="IPR016162">
    <property type="entry name" value="Ald_DH_N"/>
</dbReference>
<dbReference type="PROSITE" id="PS00687">
    <property type="entry name" value="ALDEHYDE_DEHYDR_GLU"/>
    <property type="match status" value="1"/>
</dbReference>
<evidence type="ECO:0000256" key="4">
    <source>
        <dbReference type="PIRNR" id="PIRNR036492"/>
    </source>
</evidence>
<evidence type="ECO:0000256" key="6">
    <source>
        <dbReference type="RuleBase" id="RU003345"/>
    </source>
</evidence>
<protein>
    <recommendedName>
        <fullName evidence="4">Aldehyde dehydrogenase</fullName>
    </recommendedName>
</protein>
<dbReference type="PANTHER" id="PTHR43570">
    <property type="entry name" value="ALDEHYDE DEHYDROGENASE"/>
    <property type="match status" value="1"/>
</dbReference>
<dbReference type="InterPro" id="IPR012394">
    <property type="entry name" value="Aldehyde_DH_NAD(P)"/>
</dbReference>
<organism evidence="8 9">
    <name type="scientific">Ravibacter arvi</name>
    <dbReference type="NCBI Taxonomy" id="2051041"/>
    <lineage>
        <taxon>Bacteria</taxon>
        <taxon>Pseudomonadati</taxon>
        <taxon>Bacteroidota</taxon>
        <taxon>Cytophagia</taxon>
        <taxon>Cytophagales</taxon>
        <taxon>Spirosomataceae</taxon>
        <taxon>Ravibacter</taxon>
    </lineage>
</organism>
<dbReference type="InterPro" id="IPR029510">
    <property type="entry name" value="Ald_DH_CS_GLU"/>
</dbReference>
<dbReference type="SUPFAM" id="SSF53720">
    <property type="entry name" value="ALDH-like"/>
    <property type="match status" value="1"/>
</dbReference>
<evidence type="ECO:0000256" key="1">
    <source>
        <dbReference type="ARBA" id="ARBA00009986"/>
    </source>
</evidence>
<comment type="caution">
    <text evidence="8">The sequence shown here is derived from an EMBL/GenBank/DDBJ whole genome shotgun (WGS) entry which is preliminary data.</text>
</comment>
<evidence type="ECO:0000256" key="3">
    <source>
        <dbReference type="ARBA" id="ARBA00023027"/>
    </source>
</evidence>
<dbReference type="PROSITE" id="PS00070">
    <property type="entry name" value="ALDEHYDE_DEHYDR_CYS"/>
    <property type="match status" value="1"/>
</dbReference>
<gene>
    <name evidence="8" type="ORF">GCM10023091_14380</name>
</gene>
<dbReference type="Proteomes" id="UP001501508">
    <property type="component" value="Unassembled WGS sequence"/>
</dbReference>
<sequence>MNTQPNIERISKNDIAALFGKQKANAPAVGRTSYAERKKKLARMLDYLSDHEAEIRQATYADLRKPANEVMLSEIIVLTTELRYHIRHLRRWMKPHSAPGTLVTFGTESCIRYEPKGTALIISPWNYPVSLAIKPLISAVSAGCTAIIKPSEFTPNSNAFLKNFVSNLFNPEEVAVLEGDKEVASDLLELPFDHIFFTGSPAVGKVVMRAASAHLTSVSLELGGKSPAVVDETADVVAAAKKIVWSKFLNNGQTCIAPDYVLAHRKITDRLLSEILKAIQAFYNPAGAGIHRSPDYARIVNTRHFQRLKTLQEDALQNGAELYCGGYCDENDLFFEPTVLTGIKPEMALMHEEIFGPLLPVISYDSSEEALARINAGPKPLALYLYSRNEDNITLFISRTSSGNALVNEALVQFQHPEVPFGGIQNSGLGKANGFFGFQEFSHPKGIIRRRFGTISFLYPPFSATTTKVLAVIRKYF</sequence>
<comment type="similarity">
    <text evidence="1 4 6">Belongs to the aldehyde dehydrogenase family.</text>
</comment>
<dbReference type="InterPro" id="IPR015590">
    <property type="entry name" value="Aldehyde_DH_dom"/>
</dbReference>
<keyword evidence="3" id="KW-0520">NAD</keyword>
<keyword evidence="9" id="KW-1185">Reference proteome</keyword>
<dbReference type="InterPro" id="IPR016163">
    <property type="entry name" value="Ald_DH_C"/>
</dbReference>
<accession>A0ABP8LTJ0</accession>
<dbReference type="InterPro" id="IPR016161">
    <property type="entry name" value="Ald_DH/histidinol_DH"/>
</dbReference>
<dbReference type="PIRSF" id="PIRSF036492">
    <property type="entry name" value="ALDH"/>
    <property type="match status" value="1"/>
</dbReference>
<evidence type="ECO:0000313" key="9">
    <source>
        <dbReference type="Proteomes" id="UP001501508"/>
    </source>
</evidence>
<evidence type="ECO:0000256" key="5">
    <source>
        <dbReference type="PROSITE-ProRule" id="PRU10007"/>
    </source>
</evidence>
<reference evidence="9" key="1">
    <citation type="journal article" date="2019" name="Int. J. Syst. Evol. Microbiol.">
        <title>The Global Catalogue of Microorganisms (GCM) 10K type strain sequencing project: providing services to taxonomists for standard genome sequencing and annotation.</title>
        <authorList>
            <consortium name="The Broad Institute Genomics Platform"/>
            <consortium name="The Broad Institute Genome Sequencing Center for Infectious Disease"/>
            <person name="Wu L."/>
            <person name="Ma J."/>
        </authorList>
    </citation>
    <scope>NUCLEOTIDE SEQUENCE [LARGE SCALE GENOMIC DNA]</scope>
    <source>
        <strain evidence="9">JCM 31920</strain>
    </source>
</reference>
<dbReference type="RefSeq" id="WP_345027630.1">
    <property type="nucleotide sequence ID" value="NZ_BAABEY010000016.1"/>
</dbReference>